<evidence type="ECO:0000256" key="4">
    <source>
        <dbReference type="PROSITE-ProRule" id="PRU00169"/>
    </source>
</evidence>
<dbReference type="InterPro" id="IPR011006">
    <property type="entry name" value="CheY-like_superfamily"/>
</dbReference>
<dbReference type="SMART" id="SM00448">
    <property type="entry name" value="REC"/>
    <property type="match status" value="1"/>
</dbReference>
<dbReference type="RefSeq" id="WP_171692857.1">
    <property type="nucleotide sequence ID" value="NZ_WHOC01000158.1"/>
</dbReference>
<dbReference type="SMART" id="SM00342">
    <property type="entry name" value="HTH_ARAC"/>
    <property type="match status" value="1"/>
</dbReference>
<keyword evidence="3" id="KW-0804">Transcription</keyword>
<evidence type="ECO:0000259" key="6">
    <source>
        <dbReference type="PROSITE" id="PS50110"/>
    </source>
</evidence>
<dbReference type="PRINTS" id="PR00032">
    <property type="entry name" value="HTHARAC"/>
</dbReference>
<dbReference type="CDD" id="cd17536">
    <property type="entry name" value="REC_YesN-like"/>
    <property type="match status" value="1"/>
</dbReference>
<evidence type="ECO:0000313" key="7">
    <source>
        <dbReference type="EMBL" id="NOU90046.1"/>
    </source>
</evidence>
<dbReference type="PANTHER" id="PTHR43280:SF2">
    <property type="entry name" value="HTH-TYPE TRANSCRIPTIONAL REGULATOR EXSA"/>
    <property type="match status" value="1"/>
</dbReference>
<dbReference type="PROSITE" id="PS01124">
    <property type="entry name" value="HTH_ARAC_FAMILY_2"/>
    <property type="match status" value="1"/>
</dbReference>
<feature type="modified residue" description="4-aspartylphosphate" evidence="4">
    <location>
        <position position="55"/>
    </location>
</feature>
<feature type="domain" description="HTH araC/xylS-type" evidence="5">
    <location>
        <begin position="451"/>
        <end position="549"/>
    </location>
</feature>
<dbReference type="InterPro" id="IPR009057">
    <property type="entry name" value="Homeodomain-like_sf"/>
</dbReference>
<dbReference type="SUPFAM" id="SSF46689">
    <property type="entry name" value="Homeodomain-like"/>
    <property type="match status" value="2"/>
</dbReference>
<feature type="domain" description="Response regulatory" evidence="6">
    <location>
        <begin position="3"/>
        <end position="120"/>
    </location>
</feature>
<dbReference type="PROSITE" id="PS50110">
    <property type="entry name" value="RESPONSE_REGULATORY"/>
    <property type="match status" value="1"/>
</dbReference>
<dbReference type="Gene3D" id="1.10.10.60">
    <property type="entry name" value="Homeodomain-like"/>
    <property type="match status" value="2"/>
</dbReference>
<evidence type="ECO:0000256" key="3">
    <source>
        <dbReference type="ARBA" id="ARBA00023163"/>
    </source>
</evidence>
<dbReference type="InterPro" id="IPR018060">
    <property type="entry name" value="HTH_AraC"/>
</dbReference>
<organism evidence="7 8">
    <name type="scientific">Paenibacillus germinis</name>
    <dbReference type="NCBI Taxonomy" id="2654979"/>
    <lineage>
        <taxon>Bacteria</taxon>
        <taxon>Bacillati</taxon>
        <taxon>Bacillota</taxon>
        <taxon>Bacilli</taxon>
        <taxon>Bacillales</taxon>
        <taxon>Paenibacillaceae</taxon>
        <taxon>Paenibacillus</taxon>
    </lineage>
</organism>
<proteinExistence type="predicted"/>
<keyword evidence="1" id="KW-0805">Transcription regulation</keyword>
<dbReference type="Pfam" id="PF00072">
    <property type="entry name" value="Response_reg"/>
    <property type="match status" value="1"/>
</dbReference>
<comment type="caution">
    <text evidence="7">The sequence shown here is derived from an EMBL/GenBank/DDBJ whole genome shotgun (WGS) entry which is preliminary data.</text>
</comment>
<sequence length="558" mass="64339">MIHMMIVDDEPIAVNYLLETLQELEHLDLELSKAYSGYEALEKLGDRKVDILLTDIRMPGMTGMELADQILKRWPRCKAIFLTGYDDFAYAQSAIRKGGVDYVLKTEGDEAIVRAIEKAIADIRLEINEEHILQKAKQQIHLALPSLRREYLVEFLQNEVDSLANRKKRFANLAIDLDPELPIMTAVGRIDEWGAFALPSEKPLLFYSIHNIAEEYLSSSVRFVAIQYDRSRFIWFIQPKDGEDWTTTTHRLGDSAELVQSACKRLLKVPISLAFEAEPCPWEHVSERVETLKLQLGLGIGRGKEMLITGQQTDPAQGEHRSSRIFFAENDMRSKVRKLDLLETYMDNGEKEPFTQLFMELFQIDEMLLSGSEGKFLAMELFSHLSAFFLSYLNRRRLFAQLGASIDPEPLLELSKHASWHEAIRYFRELGETLADFNGRKQVERTNDIIGRIHHYIHEFLHEDLSLTKLSQLVYLSSPYLSRLYKQMTGKGILDYITEVRINKAKLLLKTGDRKINEIATEIGLESAHYFTRLFKKVTGYTPLEYRDSAKAMDETNR</sequence>
<dbReference type="InterPro" id="IPR020449">
    <property type="entry name" value="Tscrpt_reg_AraC-type_HTH"/>
</dbReference>
<protein>
    <submittedName>
        <fullName evidence="7">Response regulator</fullName>
    </submittedName>
</protein>
<gene>
    <name evidence="7" type="ORF">GC102_30445</name>
</gene>
<dbReference type="PROSITE" id="PS00041">
    <property type="entry name" value="HTH_ARAC_FAMILY_1"/>
    <property type="match status" value="1"/>
</dbReference>
<keyword evidence="4" id="KW-0597">Phosphoprotein</keyword>
<dbReference type="Pfam" id="PF12833">
    <property type="entry name" value="HTH_18"/>
    <property type="match status" value="1"/>
</dbReference>
<accession>A0ABX1ZDT2</accession>
<dbReference type="Gene3D" id="3.40.50.2300">
    <property type="match status" value="1"/>
</dbReference>
<keyword evidence="8" id="KW-1185">Reference proteome</keyword>
<reference evidence="7 8" key="1">
    <citation type="submission" date="2019-10" db="EMBL/GenBank/DDBJ databases">
        <title>Description of Paenibacillus choica sp. nov.</title>
        <authorList>
            <person name="Carlier A."/>
            <person name="Qi S."/>
        </authorList>
    </citation>
    <scope>NUCLEOTIDE SEQUENCE [LARGE SCALE GENOMIC DNA]</scope>
    <source>
        <strain evidence="7 8">LMG 31460</strain>
    </source>
</reference>
<dbReference type="InterPro" id="IPR001789">
    <property type="entry name" value="Sig_transdc_resp-reg_receiver"/>
</dbReference>
<evidence type="ECO:0000256" key="1">
    <source>
        <dbReference type="ARBA" id="ARBA00023015"/>
    </source>
</evidence>
<dbReference type="Proteomes" id="UP000658690">
    <property type="component" value="Unassembled WGS sequence"/>
</dbReference>
<dbReference type="SUPFAM" id="SSF52172">
    <property type="entry name" value="CheY-like"/>
    <property type="match status" value="1"/>
</dbReference>
<dbReference type="EMBL" id="WHOC01000158">
    <property type="protein sequence ID" value="NOU90046.1"/>
    <property type="molecule type" value="Genomic_DNA"/>
</dbReference>
<evidence type="ECO:0000256" key="2">
    <source>
        <dbReference type="ARBA" id="ARBA00023125"/>
    </source>
</evidence>
<dbReference type="PANTHER" id="PTHR43280">
    <property type="entry name" value="ARAC-FAMILY TRANSCRIPTIONAL REGULATOR"/>
    <property type="match status" value="1"/>
</dbReference>
<evidence type="ECO:0000313" key="8">
    <source>
        <dbReference type="Proteomes" id="UP000658690"/>
    </source>
</evidence>
<keyword evidence="2" id="KW-0238">DNA-binding</keyword>
<evidence type="ECO:0000259" key="5">
    <source>
        <dbReference type="PROSITE" id="PS01124"/>
    </source>
</evidence>
<name>A0ABX1ZDT2_9BACL</name>
<dbReference type="InterPro" id="IPR018062">
    <property type="entry name" value="HTH_AraC-typ_CS"/>
</dbReference>